<gene>
    <name evidence="3" type="ORF">FKW44_022946</name>
</gene>
<organism evidence="3 4">
    <name type="scientific">Caligus rogercresseyi</name>
    <name type="common">Sea louse</name>
    <dbReference type="NCBI Taxonomy" id="217165"/>
    <lineage>
        <taxon>Eukaryota</taxon>
        <taxon>Metazoa</taxon>
        <taxon>Ecdysozoa</taxon>
        <taxon>Arthropoda</taxon>
        <taxon>Crustacea</taxon>
        <taxon>Multicrustacea</taxon>
        <taxon>Hexanauplia</taxon>
        <taxon>Copepoda</taxon>
        <taxon>Siphonostomatoida</taxon>
        <taxon>Caligidae</taxon>
        <taxon>Caligus</taxon>
    </lineage>
</organism>
<evidence type="ECO:0000313" key="3">
    <source>
        <dbReference type="EMBL" id="QQP34898.1"/>
    </source>
</evidence>
<dbReference type="InterPro" id="IPR036291">
    <property type="entry name" value="NAD(P)-bd_dom_sf"/>
</dbReference>
<evidence type="ECO:0000256" key="1">
    <source>
        <dbReference type="ARBA" id="ARBA00022857"/>
    </source>
</evidence>
<dbReference type="InterPro" id="IPR051468">
    <property type="entry name" value="Fungal_SecMetab_SDRs"/>
</dbReference>
<dbReference type="GO" id="GO:0005737">
    <property type="term" value="C:cytoplasm"/>
    <property type="evidence" value="ECO:0007669"/>
    <property type="project" value="TreeGrafter"/>
</dbReference>
<dbReference type="SUPFAM" id="SSF51735">
    <property type="entry name" value="NAD(P)-binding Rossmann-fold domains"/>
    <property type="match status" value="1"/>
</dbReference>
<accession>A0A7T8JTW9</accession>
<name>A0A7T8JTW9_CALRO</name>
<proteinExistence type="predicted"/>
<keyword evidence="1" id="KW-0521">NADP</keyword>
<dbReference type="GO" id="GO:0016491">
    <property type="term" value="F:oxidoreductase activity"/>
    <property type="evidence" value="ECO:0007669"/>
    <property type="project" value="UniProtKB-KW"/>
</dbReference>
<feature type="non-terminal residue" evidence="3">
    <location>
        <position position="97"/>
    </location>
</feature>
<dbReference type="Gene3D" id="3.40.50.720">
    <property type="entry name" value="NAD(P)-binding Rossmann-like Domain"/>
    <property type="match status" value="1"/>
</dbReference>
<keyword evidence="2" id="KW-0560">Oxidoreductase</keyword>
<protein>
    <submittedName>
        <fullName evidence="3">C-factor</fullName>
    </submittedName>
</protein>
<dbReference type="OrthoDB" id="5296at2759"/>
<dbReference type="PANTHER" id="PTHR43544">
    <property type="entry name" value="SHORT-CHAIN DEHYDROGENASE/REDUCTASE"/>
    <property type="match status" value="1"/>
</dbReference>
<dbReference type="PANTHER" id="PTHR43544:SF7">
    <property type="entry name" value="NADB-LER2"/>
    <property type="match status" value="1"/>
</dbReference>
<dbReference type="Proteomes" id="UP000595437">
    <property type="component" value="Chromosome 17"/>
</dbReference>
<sequence length="97" mass="10513">MIEGFNVNCVAPTLLAQGKRASSSELGCHSATIIQMTHQLPPLGKIAWVGCYPYRCSKAALNMAMKNMSIDLKKDWNPYGMGGSNAMISVEECVSNM</sequence>
<keyword evidence="4" id="KW-1185">Reference proteome</keyword>
<evidence type="ECO:0000256" key="2">
    <source>
        <dbReference type="ARBA" id="ARBA00023002"/>
    </source>
</evidence>
<reference evidence="4" key="1">
    <citation type="submission" date="2021-01" db="EMBL/GenBank/DDBJ databases">
        <title>Caligus Genome Assembly.</title>
        <authorList>
            <person name="Gallardo-Escarate C."/>
        </authorList>
    </citation>
    <scope>NUCLEOTIDE SEQUENCE [LARGE SCALE GENOMIC DNA]</scope>
</reference>
<dbReference type="EMBL" id="CP045906">
    <property type="protein sequence ID" value="QQP34898.1"/>
    <property type="molecule type" value="Genomic_DNA"/>
</dbReference>
<dbReference type="AlphaFoldDB" id="A0A7T8JTW9"/>
<evidence type="ECO:0000313" key="4">
    <source>
        <dbReference type="Proteomes" id="UP000595437"/>
    </source>
</evidence>